<gene>
    <name evidence="1" type="ORF">WLF18_02815</name>
</gene>
<keyword evidence="2" id="KW-1185">Reference proteome</keyword>
<name>A0ABU8ZUK0_9PSED</name>
<accession>A0ABU8ZUK0</accession>
<dbReference type="EMBL" id="JBBNAW010000001">
    <property type="protein sequence ID" value="MEK2608037.1"/>
    <property type="molecule type" value="Genomic_DNA"/>
</dbReference>
<dbReference type="RefSeq" id="WP_340610383.1">
    <property type="nucleotide sequence ID" value="NZ_CP177040.1"/>
</dbReference>
<comment type="caution">
    <text evidence="1">The sequence shown here is derived from an EMBL/GenBank/DDBJ whole genome shotgun (WGS) entry which is preliminary data.</text>
</comment>
<evidence type="ECO:0000313" key="2">
    <source>
        <dbReference type="Proteomes" id="UP001386972"/>
    </source>
</evidence>
<evidence type="ECO:0000313" key="1">
    <source>
        <dbReference type="EMBL" id="MEK2608037.1"/>
    </source>
</evidence>
<proteinExistence type="predicted"/>
<protein>
    <submittedName>
        <fullName evidence="1">Uncharacterized protein</fullName>
    </submittedName>
</protein>
<dbReference type="Proteomes" id="UP001386972">
    <property type="component" value="Unassembled WGS sequence"/>
</dbReference>
<reference evidence="1 2" key="1">
    <citation type="submission" date="2024-03" db="EMBL/GenBank/DDBJ databases">
        <title>Screening, Identification and Application of a Plant Lactobacillus Strain.</title>
        <authorList>
            <person name="Li Y.L."/>
        </authorList>
    </citation>
    <scope>NUCLEOTIDE SEQUENCE [LARGE SCALE GENOMIC DNA]</scope>
    <source>
        <strain evidence="1 2">JDB</strain>
    </source>
</reference>
<organism evidence="1 2">
    <name type="scientific">Pseudomonas shirazensis</name>
    <dbReference type="NCBI Taxonomy" id="2745494"/>
    <lineage>
        <taxon>Bacteria</taxon>
        <taxon>Pseudomonadati</taxon>
        <taxon>Pseudomonadota</taxon>
        <taxon>Gammaproteobacteria</taxon>
        <taxon>Pseudomonadales</taxon>
        <taxon>Pseudomonadaceae</taxon>
        <taxon>Pseudomonas</taxon>
    </lineage>
</organism>
<sequence>MKETEAGTGFGFFLPDLAFIAQCRGRASSALIKRQHACLYGDWHACSITSGRLD</sequence>